<evidence type="ECO:0000313" key="2">
    <source>
        <dbReference type="Proteomes" id="UP000760472"/>
    </source>
</evidence>
<accession>A0ABS2WDP0</accession>
<dbReference type="Proteomes" id="UP000760472">
    <property type="component" value="Unassembled WGS sequence"/>
</dbReference>
<sequence length="90" mass="10297">MNDNGYLGDKAWQNFAKLFEKKWSEFERKDELLALVGGDEMLAMVVSQVSLDPEQWLSAKVPALQGKSPIWCVKNGREKQLKAILMNMPR</sequence>
<comment type="caution">
    <text evidence="1">The sequence shown here is derived from an EMBL/GenBank/DDBJ whole genome shotgun (WGS) entry which is preliminary data.</text>
</comment>
<proteinExistence type="predicted"/>
<reference evidence="1 2" key="1">
    <citation type="submission" date="2021-02" db="EMBL/GenBank/DDBJ databases">
        <title>A novel species of genus Amphritea isolated from a fishpond in China.</title>
        <authorList>
            <person name="Lu H."/>
        </authorList>
    </citation>
    <scope>NUCLEOTIDE SEQUENCE [LARGE SCALE GENOMIC DNA]</scope>
    <source>
        <strain evidence="1 2">RP18W</strain>
    </source>
</reference>
<organism evidence="1 2">
    <name type="scientific">Amphritea pacifica</name>
    <dbReference type="NCBI Taxonomy" id="2811233"/>
    <lineage>
        <taxon>Bacteria</taxon>
        <taxon>Pseudomonadati</taxon>
        <taxon>Pseudomonadota</taxon>
        <taxon>Gammaproteobacteria</taxon>
        <taxon>Oceanospirillales</taxon>
        <taxon>Oceanospirillaceae</taxon>
        <taxon>Amphritea</taxon>
    </lineage>
</organism>
<evidence type="ECO:0008006" key="3">
    <source>
        <dbReference type="Google" id="ProtNLM"/>
    </source>
</evidence>
<protein>
    <recommendedName>
        <fullName evidence="3">DUF2384 domain-containing protein</fullName>
    </recommendedName>
</protein>
<dbReference type="RefSeq" id="WP_205214491.1">
    <property type="nucleotide sequence ID" value="NZ_JAFFZP010000057.1"/>
</dbReference>
<name>A0ABS2WDP0_9GAMM</name>
<evidence type="ECO:0000313" key="1">
    <source>
        <dbReference type="EMBL" id="MBN0989830.1"/>
    </source>
</evidence>
<keyword evidence="2" id="KW-1185">Reference proteome</keyword>
<dbReference type="EMBL" id="JAFFZP010000057">
    <property type="protein sequence ID" value="MBN0989830.1"/>
    <property type="molecule type" value="Genomic_DNA"/>
</dbReference>
<gene>
    <name evidence="1" type="ORF">JW498_20915</name>
</gene>